<dbReference type="RefSeq" id="WP_394469635.1">
    <property type="nucleotide sequence ID" value="NZ_JBIGHY010000002.1"/>
</dbReference>
<organism evidence="2 3">
    <name type="scientific">Pelomonas dachongensis</name>
    <dbReference type="NCBI Taxonomy" id="3299029"/>
    <lineage>
        <taxon>Bacteria</taxon>
        <taxon>Pseudomonadati</taxon>
        <taxon>Pseudomonadota</taxon>
        <taxon>Betaproteobacteria</taxon>
        <taxon>Burkholderiales</taxon>
        <taxon>Sphaerotilaceae</taxon>
        <taxon>Roseateles</taxon>
    </lineage>
</organism>
<protein>
    <submittedName>
        <fullName evidence="2">DUF4198 domain-containing protein</fullName>
    </submittedName>
</protein>
<reference evidence="2 3" key="1">
    <citation type="submission" date="2024-09" db="EMBL/GenBank/DDBJ databases">
        <title>Novel species of the genus Pelomonas and Roseateles isolated from streams.</title>
        <authorList>
            <person name="Lu H."/>
        </authorList>
    </citation>
    <scope>NUCLEOTIDE SEQUENCE [LARGE SCALE GENOMIC DNA]</scope>
    <source>
        <strain evidence="2 3">DC23W</strain>
    </source>
</reference>
<keyword evidence="3" id="KW-1185">Reference proteome</keyword>
<accession>A0ABW7EMQ3</accession>
<feature type="signal peptide" evidence="1">
    <location>
        <begin position="1"/>
        <end position="24"/>
    </location>
</feature>
<dbReference type="InterPro" id="IPR019613">
    <property type="entry name" value="DUF4198"/>
</dbReference>
<sequence>MCLFRPHPLCLWLAPLLLSAGAHAHSPYLKPNAFTTAEQRKHVTVEASFAEGDLRPDVAMKSDAFHLIGPDGKKLPLTPAAVLRDASYLEVPLAAGAGTYLVSSGVRKGRLAKAVLRGGKVHFAERKDDVLPGDQPIEVQSLTRADVYVTHGKPSALPDLDTEGVEIHPVTKPYDLYAGETVTVRVRERRQPLAGETVTVIADGQNYARDKQAEQDFSTNAAGEVIFSPKSAGLYLLQVRVRRVSPDNPALWLSNTATLTLEVQPQP</sequence>
<dbReference type="Proteomes" id="UP001606300">
    <property type="component" value="Unassembled WGS sequence"/>
</dbReference>
<name>A0ABW7EMQ3_9BURK</name>
<keyword evidence="1" id="KW-0732">Signal</keyword>
<feature type="chain" id="PRO_5047463777" evidence="1">
    <location>
        <begin position="25"/>
        <end position="267"/>
    </location>
</feature>
<dbReference type="EMBL" id="JBIGHY010000002">
    <property type="protein sequence ID" value="MFG6413555.1"/>
    <property type="molecule type" value="Genomic_DNA"/>
</dbReference>
<evidence type="ECO:0000256" key="1">
    <source>
        <dbReference type="SAM" id="SignalP"/>
    </source>
</evidence>
<proteinExistence type="predicted"/>
<comment type="caution">
    <text evidence="2">The sequence shown here is derived from an EMBL/GenBank/DDBJ whole genome shotgun (WGS) entry which is preliminary data.</text>
</comment>
<gene>
    <name evidence="2" type="ORF">ACG02S_06545</name>
</gene>
<evidence type="ECO:0000313" key="2">
    <source>
        <dbReference type="EMBL" id="MFG6413555.1"/>
    </source>
</evidence>
<dbReference type="Pfam" id="PF10670">
    <property type="entry name" value="DUF4198"/>
    <property type="match status" value="1"/>
</dbReference>
<evidence type="ECO:0000313" key="3">
    <source>
        <dbReference type="Proteomes" id="UP001606300"/>
    </source>
</evidence>